<dbReference type="RefSeq" id="NP_818587.1">
    <property type="nucleotide sequence ID" value="NC_004689.1"/>
</dbReference>
<keyword evidence="2" id="KW-1185">Reference proteome</keyword>
<evidence type="ECO:0000313" key="1">
    <source>
        <dbReference type="EMBL" id="AAN02103.1"/>
    </source>
</evidence>
<name>Q856C3_9CAUD</name>
<protein>
    <submittedName>
        <fullName evidence="1">Uncharacterized protein</fullName>
    </submittedName>
</protein>
<dbReference type="OrthoDB" id="28483at10239"/>
<accession>Q856C3</accession>
<evidence type="ECO:0000313" key="2">
    <source>
        <dbReference type="Proteomes" id="UP000000731"/>
    </source>
</evidence>
<dbReference type="EMBL" id="AY129339">
    <property type="protein sequence ID" value="AAN02103.1"/>
    <property type="molecule type" value="Genomic_DNA"/>
</dbReference>
<organism evidence="1 2">
    <name type="scientific">Mycobacterium phage Barnyard</name>
    <dbReference type="NCBI Taxonomy" id="205880"/>
    <lineage>
        <taxon>Viruses</taxon>
        <taxon>Duplodnaviria</taxon>
        <taxon>Heunggongvirae</taxon>
        <taxon>Uroviricota</taxon>
        <taxon>Caudoviricetes</taxon>
        <taxon>Barnyardvirus</taxon>
        <taxon>Barnyardvirus barnyard</taxon>
    </lineage>
</organism>
<dbReference type="KEGG" id="vg:1260253"/>
<gene>
    <name evidence="1" type="primary">49</name>
    <name evidence="1" type="ORF">PBI_BARNYARD_49</name>
</gene>
<proteinExistence type="predicted"/>
<dbReference type="Proteomes" id="UP000000731">
    <property type="component" value="Segment"/>
</dbReference>
<reference evidence="1 2" key="1">
    <citation type="journal article" date="2003" name="Cell">
        <title>Origins of highly mosaic mycobacteriophage genomes.</title>
        <authorList>
            <person name="Pedulla M.L."/>
            <person name="Ford M.E."/>
            <person name="Houtz J.M."/>
            <person name="Karthikeyan T."/>
            <person name="Wadsworth C."/>
            <person name="Lewis J.A."/>
            <person name="Jacobs-Sera D."/>
            <person name="Falbo J."/>
            <person name="Gross J."/>
            <person name="Pannunzio N.R."/>
            <person name="Brucker W."/>
            <person name="Kumar V."/>
            <person name="Kandasamy J."/>
            <person name="Keenan L."/>
            <person name="Bardarov S."/>
            <person name="Kriakov J."/>
            <person name="Lawrence J.G."/>
            <person name="Jacobs W.R. Jr."/>
            <person name="Hendrix R.W."/>
            <person name="Hatfull G.F."/>
        </authorList>
    </citation>
    <scope>NUCLEOTIDE SEQUENCE</scope>
</reference>
<sequence>MGTVQHIEKTDPMHRELNKGLMVRWINGDLIERANHDVRKSIVLYDDDQTFVGALPAVLGPVLTDELQDKLYSVGVRYYSNGIV</sequence>